<dbReference type="HAMAP" id="MF_00265">
    <property type="entry name" value="VapC_Nob1"/>
    <property type="match status" value="1"/>
</dbReference>
<evidence type="ECO:0000256" key="1">
    <source>
        <dbReference type="ARBA" id="ARBA00001946"/>
    </source>
</evidence>
<name>A0ABY3RB74_9BRAD</name>
<dbReference type="Proteomes" id="UP001431010">
    <property type="component" value="Chromosome"/>
</dbReference>
<dbReference type="InterPro" id="IPR029060">
    <property type="entry name" value="PIN-like_dom_sf"/>
</dbReference>
<keyword evidence="3 8" id="KW-0540">Nuclease</keyword>
<keyword evidence="11" id="KW-1185">Reference proteome</keyword>
<comment type="function">
    <text evidence="8">Toxic component of a toxin-antitoxin (TA) system. An RNase.</text>
</comment>
<protein>
    <recommendedName>
        <fullName evidence="8">Ribonuclease VapC</fullName>
        <shortName evidence="8">RNase VapC</shortName>
        <ecNumber evidence="8">3.1.-.-</ecNumber>
    </recommendedName>
    <alternativeName>
        <fullName evidence="8">Toxin VapC</fullName>
    </alternativeName>
</protein>
<dbReference type="SUPFAM" id="SSF88723">
    <property type="entry name" value="PIN domain-like"/>
    <property type="match status" value="1"/>
</dbReference>
<evidence type="ECO:0000256" key="6">
    <source>
        <dbReference type="ARBA" id="ARBA00022842"/>
    </source>
</evidence>
<dbReference type="InterPro" id="IPR002716">
    <property type="entry name" value="PIN_dom"/>
</dbReference>
<dbReference type="RefSeq" id="WP_231320035.1">
    <property type="nucleotide sequence ID" value="NZ_CP088156.1"/>
</dbReference>
<reference evidence="10" key="1">
    <citation type="journal article" date="2024" name="Antonie Van Leeuwenhoek">
        <title>Bradyrhizobium ontarionense sp. nov., a novel bacterial symbiont isolated from Aeschynomene indica (Indian jointvetch), harbours photosynthesis, nitrogen fixation and nitrous oxide (N2O) reductase genes.</title>
        <authorList>
            <person name="Bromfield E.S.P."/>
            <person name="Cloutier S."/>
        </authorList>
    </citation>
    <scope>NUCLEOTIDE SEQUENCE</scope>
    <source>
        <strain evidence="10">A19</strain>
    </source>
</reference>
<organism evidence="10 11">
    <name type="scientific">Bradyrhizobium ontarionense</name>
    <dbReference type="NCBI Taxonomy" id="2898149"/>
    <lineage>
        <taxon>Bacteria</taxon>
        <taxon>Pseudomonadati</taxon>
        <taxon>Pseudomonadota</taxon>
        <taxon>Alphaproteobacteria</taxon>
        <taxon>Hyphomicrobiales</taxon>
        <taxon>Nitrobacteraceae</taxon>
        <taxon>Bradyrhizobium</taxon>
    </lineage>
</organism>
<feature type="binding site" evidence="8">
    <location>
        <position position="5"/>
    </location>
    <ligand>
        <name>Mg(2+)</name>
        <dbReference type="ChEBI" id="CHEBI:18420"/>
    </ligand>
</feature>
<evidence type="ECO:0000256" key="8">
    <source>
        <dbReference type="HAMAP-Rule" id="MF_00265"/>
    </source>
</evidence>
<evidence type="ECO:0000256" key="7">
    <source>
        <dbReference type="ARBA" id="ARBA00038093"/>
    </source>
</evidence>
<dbReference type="InterPro" id="IPR022907">
    <property type="entry name" value="VapC_family"/>
</dbReference>
<evidence type="ECO:0000256" key="3">
    <source>
        <dbReference type="ARBA" id="ARBA00022722"/>
    </source>
</evidence>
<dbReference type="PANTHER" id="PTHR33653:SF1">
    <property type="entry name" value="RIBONUCLEASE VAPC2"/>
    <property type="match status" value="1"/>
</dbReference>
<gene>
    <name evidence="8" type="primary">vapC</name>
    <name evidence="10" type="ORF">LQG66_33330</name>
</gene>
<dbReference type="EC" id="3.1.-.-" evidence="8"/>
<comment type="cofactor">
    <cofactor evidence="1 8">
        <name>Mg(2+)</name>
        <dbReference type="ChEBI" id="CHEBI:18420"/>
    </cofactor>
</comment>
<evidence type="ECO:0000259" key="9">
    <source>
        <dbReference type="Pfam" id="PF01850"/>
    </source>
</evidence>
<feature type="binding site" evidence="8">
    <location>
        <position position="107"/>
    </location>
    <ligand>
        <name>Mg(2+)</name>
        <dbReference type="ChEBI" id="CHEBI:18420"/>
    </ligand>
</feature>
<keyword evidence="4 8" id="KW-0479">Metal-binding</keyword>
<evidence type="ECO:0000313" key="10">
    <source>
        <dbReference type="EMBL" id="UFZ04023.1"/>
    </source>
</evidence>
<evidence type="ECO:0000313" key="11">
    <source>
        <dbReference type="Proteomes" id="UP001431010"/>
    </source>
</evidence>
<dbReference type="Gene3D" id="3.40.50.1010">
    <property type="entry name" value="5'-nuclease"/>
    <property type="match status" value="1"/>
</dbReference>
<keyword evidence="5 8" id="KW-0378">Hydrolase</keyword>
<feature type="domain" description="PIN" evidence="9">
    <location>
        <begin position="2"/>
        <end position="125"/>
    </location>
</feature>
<comment type="similarity">
    <text evidence="7 8">Belongs to the PINc/VapC protein family.</text>
</comment>
<dbReference type="InterPro" id="IPR050556">
    <property type="entry name" value="Type_II_TA_system_RNase"/>
</dbReference>
<keyword evidence="8" id="KW-0800">Toxin</keyword>
<keyword evidence="6 8" id="KW-0460">Magnesium</keyword>
<dbReference type="Pfam" id="PF01850">
    <property type="entry name" value="PIN"/>
    <property type="match status" value="1"/>
</dbReference>
<sequence length="141" mass="14953">MILLDTNVISEALKLAPSPQVVSWLDSNFAGSALSSITIFELGAGLALLDAGKRRDALENAIARTVRRFGSRIYAFDAAAAQAAARLLAQARTNALPLHQIPNKLADLQIAGIARAYGLELATRNVGDFAGLGLTLINPWE</sequence>
<keyword evidence="2 8" id="KW-1277">Toxin-antitoxin system</keyword>
<accession>A0ABY3RB74</accession>
<dbReference type="PANTHER" id="PTHR33653">
    <property type="entry name" value="RIBONUCLEASE VAPC2"/>
    <property type="match status" value="1"/>
</dbReference>
<dbReference type="EMBL" id="CP088156">
    <property type="protein sequence ID" value="UFZ04023.1"/>
    <property type="molecule type" value="Genomic_DNA"/>
</dbReference>
<proteinExistence type="inferred from homology"/>
<evidence type="ECO:0000256" key="5">
    <source>
        <dbReference type="ARBA" id="ARBA00022801"/>
    </source>
</evidence>
<evidence type="ECO:0000256" key="2">
    <source>
        <dbReference type="ARBA" id="ARBA00022649"/>
    </source>
</evidence>
<evidence type="ECO:0000256" key="4">
    <source>
        <dbReference type="ARBA" id="ARBA00022723"/>
    </source>
</evidence>